<dbReference type="Pfam" id="PF05926">
    <property type="entry name" value="Phage_GPL"/>
    <property type="match status" value="1"/>
</dbReference>
<dbReference type="RefSeq" id="WP_147838692.1">
    <property type="nucleotide sequence ID" value="NZ_VOUP01000012.1"/>
</dbReference>
<gene>
    <name evidence="2" type="ORF">FOT63_18490</name>
</gene>
<evidence type="ECO:0000313" key="2">
    <source>
        <dbReference type="EMBL" id="TXE26923.1"/>
    </source>
</evidence>
<feature type="compositionally biased region" description="Polar residues" evidence="1">
    <location>
        <begin position="1"/>
        <end position="13"/>
    </location>
</feature>
<comment type="caution">
    <text evidence="2">The sequence shown here is derived from an EMBL/GenBank/DDBJ whole genome shotgun (WGS) entry which is preliminary data.</text>
</comment>
<dbReference type="AlphaFoldDB" id="A0A9X9G1A3"/>
<evidence type="ECO:0000313" key="3">
    <source>
        <dbReference type="Proteomes" id="UP000321307"/>
    </source>
</evidence>
<reference evidence="2 3" key="1">
    <citation type="submission" date="2019-07" db="EMBL/GenBank/DDBJ databases">
        <title>Serratia strains were isolated from fresh produce.</title>
        <authorList>
            <person name="Cho G.-S."/>
            <person name="Stein M."/>
            <person name="Lee W."/>
            <person name="Suh S.H."/>
            <person name="Franz C.M.A.P."/>
        </authorList>
    </citation>
    <scope>NUCLEOTIDE SEQUENCE [LARGE SCALE GENOMIC DNA]</scope>
    <source>
        <strain evidence="2 3">S17</strain>
    </source>
</reference>
<accession>A0A9X9G1A3</accession>
<dbReference type="EMBL" id="VOUP01000012">
    <property type="protein sequence ID" value="TXE26923.1"/>
    <property type="molecule type" value="Genomic_DNA"/>
</dbReference>
<protein>
    <submittedName>
        <fullName evidence="2">Head completion/stabilization protein</fullName>
    </submittedName>
</protein>
<organism evidence="2 3">
    <name type="scientific">Serratia ureilytica</name>
    <dbReference type="NCBI Taxonomy" id="300181"/>
    <lineage>
        <taxon>Bacteria</taxon>
        <taxon>Pseudomonadati</taxon>
        <taxon>Pseudomonadota</taxon>
        <taxon>Gammaproteobacteria</taxon>
        <taxon>Enterobacterales</taxon>
        <taxon>Yersiniaceae</taxon>
        <taxon>Serratia</taxon>
    </lineage>
</organism>
<dbReference type="InterPro" id="IPR009225">
    <property type="entry name" value="Phage_head_completion_GpL"/>
</dbReference>
<feature type="region of interest" description="Disordered" evidence="1">
    <location>
        <begin position="1"/>
        <end position="23"/>
    </location>
</feature>
<evidence type="ECO:0000256" key="1">
    <source>
        <dbReference type="SAM" id="MobiDB-lite"/>
    </source>
</evidence>
<name>A0A9X9G1A3_9GAMM</name>
<proteinExistence type="predicted"/>
<sequence length="167" mass="18463">MESTTIQLNTAQPDTAGPEIAPVKPPEIVTNDGFWPDVDAGQYRQTVRQDGDMPAVRLREALLQGINDANKALQAWKALQVSLGYTTLEQVPAEQVSGESVQVQRYRRAVFAFARAVITEQFRGTDTTHSGEQRAKTLDTTLGELWRTADWAINDILGIPRVTVDLV</sequence>
<dbReference type="Proteomes" id="UP000321307">
    <property type="component" value="Unassembled WGS sequence"/>
</dbReference>